<dbReference type="EnsemblPlants" id="OBART08G01720.1">
    <property type="protein sequence ID" value="OBART08G01720.1"/>
    <property type="gene ID" value="OBART08G01720"/>
</dbReference>
<protein>
    <recommendedName>
        <fullName evidence="5">J domain-containing protein</fullName>
    </recommendedName>
</protein>
<dbReference type="PANTHER" id="PTHR33372:SF5">
    <property type="entry name" value="PROTEIN CHLOROPLAST J-LIKE DOMAIN 1, CHLOROPLASTIC"/>
    <property type="match status" value="1"/>
</dbReference>
<organism evidence="3">
    <name type="scientific">Oryza barthii</name>
    <dbReference type="NCBI Taxonomy" id="65489"/>
    <lineage>
        <taxon>Eukaryota</taxon>
        <taxon>Viridiplantae</taxon>
        <taxon>Streptophyta</taxon>
        <taxon>Embryophyta</taxon>
        <taxon>Tracheophyta</taxon>
        <taxon>Spermatophyta</taxon>
        <taxon>Magnoliopsida</taxon>
        <taxon>Liliopsida</taxon>
        <taxon>Poales</taxon>
        <taxon>Poaceae</taxon>
        <taxon>BOP clade</taxon>
        <taxon>Oryzoideae</taxon>
        <taxon>Oryzeae</taxon>
        <taxon>Oryzinae</taxon>
        <taxon>Oryza</taxon>
    </lineage>
</organism>
<evidence type="ECO:0000256" key="1">
    <source>
        <dbReference type="SAM" id="MobiDB-lite"/>
    </source>
</evidence>
<keyword evidence="2" id="KW-0812">Transmembrane</keyword>
<evidence type="ECO:0000313" key="3">
    <source>
        <dbReference type="EnsemblPlants" id="OBART08G01720.1"/>
    </source>
</evidence>
<dbReference type="eggNOG" id="ENOG502QQTX">
    <property type="taxonomic scope" value="Eukaryota"/>
</dbReference>
<dbReference type="SUPFAM" id="SSF46565">
    <property type="entry name" value="Chaperone J-domain"/>
    <property type="match status" value="1"/>
</dbReference>
<name>A0A0D3GVZ0_9ORYZ</name>
<evidence type="ECO:0008006" key="5">
    <source>
        <dbReference type="Google" id="ProtNLM"/>
    </source>
</evidence>
<reference evidence="3" key="1">
    <citation type="journal article" date="2009" name="Rice">
        <title>De Novo Next Generation Sequencing of Plant Genomes.</title>
        <authorList>
            <person name="Rounsley S."/>
            <person name="Marri P.R."/>
            <person name="Yu Y."/>
            <person name="He R."/>
            <person name="Sisneros N."/>
            <person name="Goicoechea J.L."/>
            <person name="Lee S.J."/>
            <person name="Angelova A."/>
            <person name="Kudrna D."/>
            <person name="Luo M."/>
            <person name="Affourtit J."/>
            <person name="Desany B."/>
            <person name="Knight J."/>
            <person name="Niazi F."/>
            <person name="Egholm M."/>
            <person name="Wing R.A."/>
        </authorList>
    </citation>
    <scope>NUCLEOTIDE SEQUENCE [LARGE SCALE GENOMIC DNA]</scope>
    <source>
        <strain evidence="3">cv. IRGC 105608</strain>
    </source>
</reference>
<keyword evidence="2" id="KW-0472">Membrane</keyword>
<dbReference type="Proteomes" id="UP000026960">
    <property type="component" value="Chromosome 8"/>
</dbReference>
<feature type="region of interest" description="Disordered" evidence="1">
    <location>
        <begin position="1"/>
        <end position="21"/>
    </location>
</feature>
<dbReference type="GO" id="GO:0031969">
    <property type="term" value="C:chloroplast membrane"/>
    <property type="evidence" value="ECO:0007669"/>
    <property type="project" value="TreeGrafter"/>
</dbReference>
<dbReference type="InterPro" id="IPR021788">
    <property type="entry name" value="CPP1-like"/>
</dbReference>
<dbReference type="Gramene" id="OBART08G01720.1">
    <property type="protein sequence ID" value="OBART08G01720.1"/>
    <property type="gene ID" value="OBART08G01720"/>
</dbReference>
<dbReference type="HOGENOM" id="CLU_079739_0_0_1"/>
<keyword evidence="4" id="KW-1185">Reference proteome</keyword>
<sequence>MRGRVGPNPTTFRETSQRDRPCALPSHGVASEALNPSAPMATATATAAAAAPPAVPALVSPLSRRAFFPLPRRAGPKSLRVFASAARRRGLVVVAADAAAAAGGAEFSDEENPYEILGITPLDSFDHMKLAYKRKHKEADENGDQYYLSKLEKAYDTVMMQQLQYRKKGVTYGSVQVSKDIKYADDQPIVPWGPRSSKSTVKDMRINLGISAAIVVWIAIMGNADWKPLQFLCFAFFYRILQKLRATEPPITPIYNEYGEVEGRGIRMAKRVVRALGLIFGCVFAASLGYTAAVNVIEFSWQYTPRIVYYYQELIVTAATAALLYITASYYR</sequence>
<proteinExistence type="predicted"/>
<dbReference type="InterPro" id="IPR036869">
    <property type="entry name" value="J_dom_sf"/>
</dbReference>
<evidence type="ECO:0000256" key="2">
    <source>
        <dbReference type="SAM" id="Phobius"/>
    </source>
</evidence>
<dbReference type="PaxDb" id="65489-OBART08G01720.1"/>
<reference evidence="3" key="2">
    <citation type="submission" date="2015-03" db="UniProtKB">
        <authorList>
            <consortium name="EnsemblPlants"/>
        </authorList>
    </citation>
    <scope>IDENTIFICATION</scope>
</reference>
<accession>A0A0D3GVZ0</accession>
<feature type="transmembrane region" description="Helical" evidence="2">
    <location>
        <begin position="309"/>
        <end position="331"/>
    </location>
</feature>
<keyword evidence="2" id="KW-1133">Transmembrane helix</keyword>
<evidence type="ECO:0000313" key="4">
    <source>
        <dbReference type="Proteomes" id="UP000026960"/>
    </source>
</evidence>
<dbReference type="AlphaFoldDB" id="A0A0D3GVZ0"/>
<dbReference type="STRING" id="65489.A0A0D3GVZ0"/>
<dbReference type="PANTHER" id="PTHR33372">
    <property type="match status" value="1"/>
</dbReference>
<feature type="transmembrane region" description="Helical" evidence="2">
    <location>
        <begin position="275"/>
        <end position="297"/>
    </location>
</feature>